<comment type="caution">
    <text evidence="1">The sequence shown here is derived from an EMBL/GenBank/DDBJ whole genome shotgun (WGS) entry which is preliminary data.</text>
</comment>
<gene>
    <name evidence="1" type="ORF">J4Q44_G00125300</name>
</gene>
<proteinExistence type="predicted"/>
<evidence type="ECO:0000313" key="2">
    <source>
        <dbReference type="Proteomes" id="UP001356427"/>
    </source>
</evidence>
<name>A0AAN8LR18_9TELE</name>
<accession>A0AAN8LR18</accession>
<evidence type="ECO:0000313" key="1">
    <source>
        <dbReference type="EMBL" id="KAK6317130.1"/>
    </source>
</evidence>
<dbReference type="EMBL" id="JAGTTL010000010">
    <property type="protein sequence ID" value="KAK6317130.1"/>
    <property type="molecule type" value="Genomic_DNA"/>
</dbReference>
<organism evidence="1 2">
    <name type="scientific">Coregonus suidteri</name>
    <dbReference type="NCBI Taxonomy" id="861788"/>
    <lineage>
        <taxon>Eukaryota</taxon>
        <taxon>Metazoa</taxon>
        <taxon>Chordata</taxon>
        <taxon>Craniata</taxon>
        <taxon>Vertebrata</taxon>
        <taxon>Euteleostomi</taxon>
        <taxon>Actinopterygii</taxon>
        <taxon>Neopterygii</taxon>
        <taxon>Teleostei</taxon>
        <taxon>Protacanthopterygii</taxon>
        <taxon>Salmoniformes</taxon>
        <taxon>Salmonidae</taxon>
        <taxon>Coregoninae</taxon>
        <taxon>Coregonus</taxon>
    </lineage>
</organism>
<reference evidence="1 2" key="1">
    <citation type="submission" date="2021-04" db="EMBL/GenBank/DDBJ databases">
        <authorList>
            <person name="De Guttry C."/>
            <person name="Zahm M."/>
            <person name="Klopp C."/>
            <person name="Cabau C."/>
            <person name="Louis A."/>
            <person name="Berthelot C."/>
            <person name="Parey E."/>
            <person name="Roest Crollius H."/>
            <person name="Montfort J."/>
            <person name="Robinson-Rechavi M."/>
            <person name="Bucao C."/>
            <person name="Bouchez O."/>
            <person name="Gislard M."/>
            <person name="Lluch J."/>
            <person name="Milhes M."/>
            <person name="Lampietro C."/>
            <person name="Lopez Roques C."/>
            <person name="Donnadieu C."/>
            <person name="Braasch I."/>
            <person name="Desvignes T."/>
            <person name="Postlethwait J."/>
            <person name="Bobe J."/>
            <person name="Wedekind C."/>
            <person name="Guiguen Y."/>
        </authorList>
    </citation>
    <scope>NUCLEOTIDE SEQUENCE [LARGE SCALE GENOMIC DNA]</scope>
    <source>
        <strain evidence="1">Cs_M1</strain>
        <tissue evidence="1">Blood</tissue>
    </source>
</reference>
<dbReference type="Proteomes" id="UP001356427">
    <property type="component" value="Unassembled WGS sequence"/>
</dbReference>
<dbReference type="AlphaFoldDB" id="A0AAN8LR18"/>
<protein>
    <submittedName>
        <fullName evidence="1">Uncharacterized protein</fullName>
    </submittedName>
</protein>
<sequence>MEQQRRIENAGSVVLDRSYLYHCQGTSNPHITTSPSAGSPVYVLIPTGMCLWLQGGCPLCALQTCRPCLSCAHASRLQKANCTTTGNAVCGDSLPG</sequence>
<keyword evidence="2" id="KW-1185">Reference proteome</keyword>